<evidence type="ECO:0000313" key="7">
    <source>
        <dbReference type="Proteomes" id="UP001472677"/>
    </source>
</evidence>
<evidence type="ECO:0000256" key="2">
    <source>
        <dbReference type="ARBA" id="ARBA00023015"/>
    </source>
</evidence>
<dbReference type="InterPro" id="IPR015300">
    <property type="entry name" value="DNA-bd_pseudobarrel_sf"/>
</dbReference>
<proteinExistence type="predicted"/>
<comment type="caution">
    <text evidence="6">The sequence shown here is derived from an EMBL/GenBank/DDBJ whole genome shotgun (WGS) entry which is preliminary data.</text>
</comment>
<keyword evidence="5" id="KW-0539">Nucleus</keyword>
<keyword evidence="4" id="KW-0804">Transcription</keyword>
<reference evidence="6 7" key="1">
    <citation type="journal article" date="2024" name="G3 (Bethesda)">
        <title>Genome assembly of Hibiscus sabdariffa L. provides insights into metabolisms of medicinal natural products.</title>
        <authorList>
            <person name="Kim T."/>
        </authorList>
    </citation>
    <scope>NUCLEOTIDE SEQUENCE [LARGE SCALE GENOMIC DNA]</scope>
    <source>
        <strain evidence="6">TK-2024</strain>
        <tissue evidence="6">Old leaves</tissue>
    </source>
</reference>
<evidence type="ECO:0000256" key="1">
    <source>
        <dbReference type="ARBA" id="ARBA00004123"/>
    </source>
</evidence>
<sequence>MSREHYRFRTDAYKLYQSSNVSMTKSCGNRAGVVPKLTIVSGWLQFVRSKQLESGDSVFLSRNDDTLTGSHYKIEVLRNGESSSFVHK</sequence>
<evidence type="ECO:0000256" key="5">
    <source>
        <dbReference type="ARBA" id="ARBA00023242"/>
    </source>
</evidence>
<evidence type="ECO:0008006" key="8">
    <source>
        <dbReference type="Google" id="ProtNLM"/>
    </source>
</evidence>
<evidence type="ECO:0000313" key="6">
    <source>
        <dbReference type="EMBL" id="KAK8564291.1"/>
    </source>
</evidence>
<organism evidence="6 7">
    <name type="scientific">Hibiscus sabdariffa</name>
    <name type="common">roselle</name>
    <dbReference type="NCBI Taxonomy" id="183260"/>
    <lineage>
        <taxon>Eukaryota</taxon>
        <taxon>Viridiplantae</taxon>
        <taxon>Streptophyta</taxon>
        <taxon>Embryophyta</taxon>
        <taxon>Tracheophyta</taxon>
        <taxon>Spermatophyta</taxon>
        <taxon>Magnoliopsida</taxon>
        <taxon>eudicotyledons</taxon>
        <taxon>Gunneridae</taxon>
        <taxon>Pentapetalae</taxon>
        <taxon>rosids</taxon>
        <taxon>malvids</taxon>
        <taxon>Malvales</taxon>
        <taxon>Malvaceae</taxon>
        <taxon>Malvoideae</taxon>
        <taxon>Hibiscus</taxon>
    </lineage>
</organism>
<keyword evidence="2" id="KW-0805">Transcription regulation</keyword>
<name>A0ABR2ER10_9ROSI</name>
<dbReference type="Proteomes" id="UP001472677">
    <property type="component" value="Unassembled WGS sequence"/>
</dbReference>
<evidence type="ECO:0000256" key="4">
    <source>
        <dbReference type="ARBA" id="ARBA00023163"/>
    </source>
</evidence>
<keyword evidence="7" id="KW-1185">Reference proteome</keyword>
<gene>
    <name evidence="6" type="ORF">V6N12_036418</name>
</gene>
<protein>
    <recommendedName>
        <fullName evidence="8">TF-B3 domain-containing protein</fullName>
    </recommendedName>
</protein>
<dbReference type="SUPFAM" id="SSF101936">
    <property type="entry name" value="DNA-binding pseudobarrel domain"/>
    <property type="match status" value="1"/>
</dbReference>
<evidence type="ECO:0000256" key="3">
    <source>
        <dbReference type="ARBA" id="ARBA00023125"/>
    </source>
</evidence>
<comment type="subcellular location">
    <subcellularLocation>
        <location evidence="1">Nucleus</location>
    </subcellularLocation>
</comment>
<dbReference type="EMBL" id="JBBPBM010000011">
    <property type="protein sequence ID" value="KAK8564291.1"/>
    <property type="molecule type" value="Genomic_DNA"/>
</dbReference>
<accession>A0ABR2ER10</accession>
<keyword evidence="3" id="KW-0238">DNA-binding</keyword>